<sequence length="197" mass="22491">MKDIIDYYERYDEDGRLMKDNYHRTEFLLTLRFLDPYMIPGSSILDAGAGTGRYSFHLAEKGHMLTALDLTPKHVKLIQEKANDLNLESRITAYLGNVMAMEGFEDHSFDVVLCMGPLYHLSNLEEWKTCMKECLRVLKPGGTIAVAYVNRAGAYLYKIKRNPEVLIQQAPITVLGTDGYLDDGCFFAQPQLKWKVL</sequence>
<dbReference type="Gene3D" id="3.40.50.150">
    <property type="entry name" value="Vaccinia Virus protein VP39"/>
    <property type="match status" value="1"/>
</dbReference>
<keyword evidence="3" id="KW-1185">Reference proteome</keyword>
<protein>
    <recommendedName>
        <fullName evidence="1">Methyltransferase type 11 domain-containing protein</fullName>
    </recommendedName>
</protein>
<dbReference type="Pfam" id="PF08241">
    <property type="entry name" value="Methyltransf_11"/>
    <property type="match status" value="1"/>
</dbReference>
<dbReference type="SUPFAM" id="SSF53335">
    <property type="entry name" value="S-adenosyl-L-methionine-dependent methyltransferases"/>
    <property type="match status" value="1"/>
</dbReference>
<dbReference type="EMBL" id="MSZX01000009">
    <property type="protein sequence ID" value="OPA75366.1"/>
    <property type="molecule type" value="Genomic_DNA"/>
</dbReference>
<evidence type="ECO:0000259" key="1">
    <source>
        <dbReference type="Pfam" id="PF08241"/>
    </source>
</evidence>
<name>A0A1T2X6S0_9BACL</name>
<dbReference type="CDD" id="cd02440">
    <property type="entry name" value="AdoMet_MTases"/>
    <property type="match status" value="1"/>
</dbReference>
<dbReference type="InterPro" id="IPR029063">
    <property type="entry name" value="SAM-dependent_MTases_sf"/>
</dbReference>
<dbReference type="PANTHER" id="PTHR43591">
    <property type="entry name" value="METHYLTRANSFERASE"/>
    <property type="match status" value="1"/>
</dbReference>
<dbReference type="STRING" id="1324314.BVG16_22530"/>
<accession>A0A1T2X6S0</accession>
<feature type="domain" description="Methyltransferase type 11" evidence="1">
    <location>
        <begin position="45"/>
        <end position="145"/>
    </location>
</feature>
<evidence type="ECO:0000313" key="2">
    <source>
        <dbReference type="EMBL" id="OPA75366.1"/>
    </source>
</evidence>
<evidence type="ECO:0000313" key="3">
    <source>
        <dbReference type="Proteomes" id="UP000190188"/>
    </source>
</evidence>
<proteinExistence type="predicted"/>
<gene>
    <name evidence="2" type="ORF">BVG16_22530</name>
</gene>
<organism evidence="2 3">
    <name type="scientific">Paenibacillus selenitireducens</name>
    <dbReference type="NCBI Taxonomy" id="1324314"/>
    <lineage>
        <taxon>Bacteria</taxon>
        <taxon>Bacillati</taxon>
        <taxon>Bacillota</taxon>
        <taxon>Bacilli</taxon>
        <taxon>Bacillales</taxon>
        <taxon>Paenibacillaceae</taxon>
        <taxon>Paenibacillus</taxon>
    </lineage>
</organism>
<dbReference type="Proteomes" id="UP000190188">
    <property type="component" value="Unassembled WGS sequence"/>
</dbReference>
<comment type="caution">
    <text evidence="2">The sequence shown here is derived from an EMBL/GenBank/DDBJ whole genome shotgun (WGS) entry which is preliminary data.</text>
</comment>
<reference evidence="2 3" key="1">
    <citation type="submission" date="2017-01" db="EMBL/GenBank/DDBJ databases">
        <title>Genome analysis of Paenibacillus selenitrireducens ES3-24.</title>
        <authorList>
            <person name="Xu D."/>
            <person name="Yao R."/>
            <person name="Zheng S."/>
        </authorList>
    </citation>
    <scope>NUCLEOTIDE SEQUENCE [LARGE SCALE GENOMIC DNA]</scope>
    <source>
        <strain evidence="2 3">ES3-24</strain>
    </source>
</reference>
<dbReference type="OrthoDB" id="9810615at2"/>
<dbReference type="RefSeq" id="WP_078501438.1">
    <property type="nucleotide sequence ID" value="NZ_MSZX01000009.1"/>
</dbReference>
<dbReference type="GO" id="GO:0008757">
    <property type="term" value="F:S-adenosylmethionine-dependent methyltransferase activity"/>
    <property type="evidence" value="ECO:0007669"/>
    <property type="project" value="InterPro"/>
</dbReference>
<dbReference type="AlphaFoldDB" id="A0A1T2X6S0"/>
<dbReference type="InterPro" id="IPR013216">
    <property type="entry name" value="Methyltransf_11"/>
</dbReference>